<evidence type="ECO:0000313" key="2">
    <source>
        <dbReference type="Proteomes" id="UP000069272"/>
    </source>
</evidence>
<reference evidence="1" key="2">
    <citation type="submission" date="2022-08" db="UniProtKB">
        <authorList>
            <consortium name="EnsemblMetazoa"/>
        </authorList>
    </citation>
    <scope>IDENTIFICATION</scope>
    <source>
        <strain evidence="1">STECLA/ALBI9_A</strain>
    </source>
</reference>
<evidence type="ECO:0000313" key="1">
    <source>
        <dbReference type="EnsemblMetazoa" id="AALB009142-PA"/>
    </source>
</evidence>
<keyword evidence="2" id="KW-1185">Reference proteome</keyword>
<protein>
    <submittedName>
        <fullName evidence="1">Uncharacterized protein</fullName>
    </submittedName>
</protein>
<dbReference type="EnsemblMetazoa" id="AALB009142-RA">
    <property type="protein sequence ID" value="AALB009142-PA"/>
    <property type="gene ID" value="AALB009142"/>
</dbReference>
<proteinExistence type="predicted"/>
<accession>A0A182FRG6</accession>
<dbReference type="Proteomes" id="UP000069272">
    <property type="component" value="Chromosome 2R"/>
</dbReference>
<reference evidence="1 2" key="1">
    <citation type="journal article" date="2017" name="G3 (Bethesda)">
        <title>The Physical Genome Mapping of Anopheles albimanus Corrected Scaffold Misassemblies and Identified Interarm Rearrangements in Genus Anopheles.</title>
        <authorList>
            <person name="Artemov G.N."/>
            <person name="Peery A.N."/>
            <person name="Jiang X."/>
            <person name="Tu Z."/>
            <person name="Stegniy V.N."/>
            <person name="Sharakhova M.V."/>
            <person name="Sharakhov I.V."/>
        </authorList>
    </citation>
    <scope>NUCLEOTIDE SEQUENCE [LARGE SCALE GENOMIC DNA]</scope>
    <source>
        <strain evidence="1 2">ALBI9_A</strain>
    </source>
</reference>
<sequence length="124" mass="13613">MVLGLAGPANATPGSRERSADVHLSLQSHTERTAHDRYATLRELRILRSRCRIEAGEENQQHHWAARIRRNKEQQLATAEGGKCSLAVLLLAISNSGKAGRPTAARRCRAERGCGRCPPQPQAQ</sequence>
<dbReference type="AlphaFoldDB" id="A0A182FRG6"/>
<name>A0A182FRG6_ANOAL</name>
<organism evidence="1 2">
    <name type="scientific">Anopheles albimanus</name>
    <name type="common">New world malaria mosquito</name>
    <dbReference type="NCBI Taxonomy" id="7167"/>
    <lineage>
        <taxon>Eukaryota</taxon>
        <taxon>Metazoa</taxon>
        <taxon>Ecdysozoa</taxon>
        <taxon>Arthropoda</taxon>
        <taxon>Hexapoda</taxon>
        <taxon>Insecta</taxon>
        <taxon>Pterygota</taxon>
        <taxon>Neoptera</taxon>
        <taxon>Endopterygota</taxon>
        <taxon>Diptera</taxon>
        <taxon>Nematocera</taxon>
        <taxon>Culicoidea</taxon>
        <taxon>Culicidae</taxon>
        <taxon>Anophelinae</taxon>
        <taxon>Anopheles</taxon>
    </lineage>
</organism>